<dbReference type="OrthoDB" id="9802328at2"/>
<dbReference type="Gene3D" id="3.40.640.10">
    <property type="entry name" value="Type I PLP-dependent aspartate aminotransferase-like (Major domain)"/>
    <property type="match status" value="1"/>
</dbReference>
<accession>A0A0R1L1B8</accession>
<feature type="domain" description="Aminotransferase class I/classII large" evidence="7">
    <location>
        <begin position="37"/>
        <end position="384"/>
    </location>
</feature>
<comment type="caution">
    <text evidence="8">The sequence shown here is derived from an EMBL/GenBank/DDBJ whole genome shotgun (WGS) entry which is preliminary data.</text>
</comment>
<dbReference type="InterPro" id="IPR050596">
    <property type="entry name" value="AspAT/PAT-like"/>
</dbReference>
<dbReference type="PROSITE" id="PS00105">
    <property type="entry name" value="AA_TRANSFER_CLASS_1"/>
    <property type="match status" value="1"/>
</dbReference>
<comment type="cofactor">
    <cofactor evidence="1 6">
        <name>pyridoxal 5'-phosphate</name>
        <dbReference type="ChEBI" id="CHEBI:597326"/>
    </cofactor>
</comment>
<keyword evidence="5" id="KW-0663">Pyridoxal phosphate</keyword>
<dbReference type="InterPro" id="IPR015424">
    <property type="entry name" value="PyrdxlP-dep_Trfase"/>
</dbReference>
<dbReference type="EMBL" id="AZEA01000002">
    <property type="protein sequence ID" value="KRK89611.1"/>
    <property type="molecule type" value="Genomic_DNA"/>
</dbReference>
<evidence type="ECO:0000256" key="2">
    <source>
        <dbReference type="ARBA" id="ARBA00007441"/>
    </source>
</evidence>
<dbReference type="GO" id="GO:0030170">
    <property type="term" value="F:pyridoxal phosphate binding"/>
    <property type="evidence" value="ECO:0007669"/>
    <property type="project" value="InterPro"/>
</dbReference>
<evidence type="ECO:0000256" key="3">
    <source>
        <dbReference type="ARBA" id="ARBA00022576"/>
    </source>
</evidence>
<evidence type="ECO:0000256" key="6">
    <source>
        <dbReference type="RuleBase" id="RU000481"/>
    </source>
</evidence>
<keyword evidence="3 6" id="KW-0032">Aminotransferase</keyword>
<dbReference type="RefSeq" id="WP_057823509.1">
    <property type="nucleotide sequence ID" value="NZ_AZEA01000002.1"/>
</dbReference>
<comment type="similarity">
    <text evidence="2 6">Belongs to the class-I pyridoxal-phosphate-dependent aminotransferase family.</text>
</comment>
<organism evidence="8 9">
    <name type="scientific">Lentilactobacillus sunkii DSM 19904</name>
    <dbReference type="NCBI Taxonomy" id="1423808"/>
    <lineage>
        <taxon>Bacteria</taxon>
        <taxon>Bacillati</taxon>
        <taxon>Bacillota</taxon>
        <taxon>Bacilli</taxon>
        <taxon>Lactobacillales</taxon>
        <taxon>Lactobacillaceae</taxon>
        <taxon>Lentilactobacillus</taxon>
    </lineage>
</organism>
<dbReference type="GO" id="GO:0008483">
    <property type="term" value="F:transaminase activity"/>
    <property type="evidence" value="ECO:0007669"/>
    <property type="project" value="UniProtKB-KW"/>
</dbReference>
<evidence type="ECO:0000256" key="1">
    <source>
        <dbReference type="ARBA" id="ARBA00001933"/>
    </source>
</evidence>
<evidence type="ECO:0000256" key="5">
    <source>
        <dbReference type="ARBA" id="ARBA00022898"/>
    </source>
</evidence>
<dbReference type="CDD" id="cd00609">
    <property type="entry name" value="AAT_like"/>
    <property type="match status" value="1"/>
</dbReference>
<dbReference type="Pfam" id="PF00155">
    <property type="entry name" value="Aminotran_1_2"/>
    <property type="match status" value="1"/>
</dbReference>
<dbReference type="Gene3D" id="3.90.1150.10">
    <property type="entry name" value="Aspartate Aminotransferase, domain 1"/>
    <property type="match status" value="1"/>
</dbReference>
<evidence type="ECO:0000313" key="8">
    <source>
        <dbReference type="EMBL" id="KRK89611.1"/>
    </source>
</evidence>
<evidence type="ECO:0000259" key="7">
    <source>
        <dbReference type="Pfam" id="PF00155"/>
    </source>
</evidence>
<gene>
    <name evidence="8" type="ORF">FD17_GL001202</name>
</gene>
<dbReference type="PANTHER" id="PTHR46383">
    <property type="entry name" value="ASPARTATE AMINOTRANSFERASE"/>
    <property type="match status" value="1"/>
</dbReference>
<dbReference type="AlphaFoldDB" id="A0A0R1L1B8"/>
<dbReference type="PANTHER" id="PTHR46383:SF4">
    <property type="entry name" value="AMINOTRANSFERASE"/>
    <property type="match status" value="1"/>
</dbReference>
<dbReference type="Proteomes" id="UP000051581">
    <property type="component" value="Unassembled WGS sequence"/>
</dbReference>
<keyword evidence="9" id="KW-1185">Reference proteome</keyword>
<dbReference type="SUPFAM" id="SSF53383">
    <property type="entry name" value="PLP-dependent transferases"/>
    <property type="match status" value="1"/>
</dbReference>
<protein>
    <recommendedName>
        <fullName evidence="6">Aminotransferase</fullName>
        <ecNumber evidence="6">2.6.1.-</ecNumber>
    </recommendedName>
</protein>
<keyword evidence="4 6" id="KW-0808">Transferase</keyword>
<dbReference type="PATRIC" id="fig|1423808.3.peg.1214"/>
<dbReference type="GO" id="GO:0006520">
    <property type="term" value="P:amino acid metabolic process"/>
    <property type="evidence" value="ECO:0007669"/>
    <property type="project" value="InterPro"/>
</dbReference>
<dbReference type="InterPro" id="IPR004838">
    <property type="entry name" value="NHTrfase_class1_PyrdxlP-BS"/>
</dbReference>
<proteinExistence type="inferred from homology"/>
<evidence type="ECO:0000256" key="4">
    <source>
        <dbReference type="ARBA" id="ARBA00022679"/>
    </source>
</evidence>
<sequence>MPQLDSKLSDVINENVKSVGPSGIREFDQEISSIPGIVKLTIGEPDFDVPEHAKQAAIKSIEENKSHYSAQKGIPELRSGISNYLKQRTGLDYDPDTEIVVTVGATEAIYSSLTAILNPGDKVIVPTPAFALYFPIIKVAGAELITIDTSDDGFVLTPEKLQKALDENGDSVKAIILNYPSNPTGVEYTAEQLKALADIISQHKMFVLADEIYSELTYGVEHHSIATMIPGQTILINGLSKSHAMTGYRIGYIAAPKDFVTNASKMHAFVVTAPSNPAQYAAAEALNNGLEDPVPMRAAYHKRRDYIADRLEKMGMHIVMPQGAFYIFAKIPDTINETSVEFSTHLAKDAKVGVTPGSAFGPGGEGWIRMSYAASDDDIKLAMDRMNDYLLALTK</sequence>
<dbReference type="InterPro" id="IPR004839">
    <property type="entry name" value="Aminotransferase_I/II_large"/>
</dbReference>
<reference evidence="8 9" key="1">
    <citation type="journal article" date="2015" name="Genome Announc.">
        <title>Expanding the biotechnology potential of lactobacilli through comparative genomics of 213 strains and associated genera.</title>
        <authorList>
            <person name="Sun Z."/>
            <person name="Harris H.M."/>
            <person name="McCann A."/>
            <person name="Guo C."/>
            <person name="Argimon S."/>
            <person name="Zhang W."/>
            <person name="Yang X."/>
            <person name="Jeffery I.B."/>
            <person name="Cooney J.C."/>
            <person name="Kagawa T.F."/>
            <person name="Liu W."/>
            <person name="Song Y."/>
            <person name="Salvetti E."/>
            <person name="Wrobel A."/>
            <person name="Rasinkangas P."/>
            <person name="Parkhill J."/>
            <person name="Rea M.C."/>
            <person name="O'Sullivan O."/>
            <person name="Ritari J."/>
            <person name="Douillard F.P."/>
            <person name="Paul Ross R."/>
            <person name="Yang R."/>
            <person name="Briner A.E."/>
            <person name="Felis G.E."/>
            <person name="de Vos W.M."/>
            <person name="Barrangou R."/>
            <person name="Klaenhammer T.R."/>
            <person name="Caufield P.W."/>
            <person name="Cui Y."/>
            <person name="Zhang H."/>
            <person name="O'Toole P.W."/>
        </authorList>
    </citation>
    <scope>NUCLEOTIDE SEQUENCE [LARGE SCALE GENOMIC DNA]</scope>
    <source>
        <strain evidence="8 9">DSM 19904</strain>
    </source>
</reference>
<name>A0A0R1L1B8_9LACO</name>
<dbReference type="InterPro" id="IPR015421">
    <property type="entry name" value="PyrdxlP-dep_Trfase_major"/>
</dbReference>
<evidence type="ECO:0000313" key="9">
    <source>
        <dbReference type="Proteomes" id="UP000051581"/>
    </source>
</evidence>
<dbReference type="InterPro" id="IPR015422">
    <property type="entry name" value="PyrdxlP-dep_Trfase_small"/>
</dbReference>
<dbReference type="EC" id="2.6.1.-" evidence="6"/>
<dbReference type="FunFam" id="3.40.640.10:FF:000033">
    <property type="entry name" value="Aspartate aminotransferase"/>
    <property type="match status" value="1"/>
</dbReference>